<evidence type="ECO:0008006" key="3">
    <source>
        <dbReference type="Google" id="ProtNLM"/>
    </source>
</evidence>
<dbReference type="OrthoDB" id="6437871at2759"/>
<organism evidence="1 2">
    <name type="scientific">Eumeta variegata</name>
    <name type="common">Bagworm moth</name>
    <name type="synonym">Eumeta japonica</name>
    <dbReference type="NCBI Taxonomy" id="151549"/>
    <lineage>
        <taxon>Eukaryota</taxon>
        <taxon>Metazoa</taxon>
        <taxon>Ecdysozoa</taxon>
        <taxon>Arthropoda</taxon>
        <taxon>Hexapoda</taxon>
        <taxon>Insecta</taxon>
        <taxon>Pterygota</taxon>
        <taxon>Neoptera</taxon>
        <taxon>Endopterygota</taxon>
        <taxon>Lepidoptera</taxon>
        <taxon>Glossata</taxon>
        <taxon>Ditrysia</taxon>
        <taxon>Tineoidea</taxon>
        <taxon>Psychidae</taxon>
        <taxon>Oiketicinae</taxon>
        <taxon>Eumeta</taxon>
    </lineage>
</organism>
<evidence type="ECO:0000313" key="2">
    <source>
        <dbReference type="Proteomes" id="UP000299102"/>
    </source>
</evidence>
<accession>A0A4C1VUV9</accession>
<keyword evidence="2" id="KW-1185">Reference proteome</keyword>
<protein>
    <recommendedName>
        <fullName evidence="3">Regulatory protein zeste</fullName>
    </recommendedName>
</protein>
<sequence>MAVFNNERVTTEQLERLIDFLENNEDLALGHCHTKKGRQRNKKLWDEVALSLNSLGNGAIKDGALWSKVSAENRTCDTIRSYAAITVGDSPGVSSRTVASAMIQRLLAVCATSLASLIQDVHLATKLGLGCNVLNND</sequence>
<dbReference type="Proteomes" id="UP000299102">
    <property type="component" value="Unassembled WGS sequence"/>
</dbReference>
<proteinExistence type="predicted"/>
<dbReference type="AlphaFoldDB" id="A0A4C1VUV9"/>
<reference evidence="1 2" key="1">
    <citation type="journal article" date="2019" name="Commun. Biol.">
        <title>The bagworm genome reveals a unique fibroin gene that provides high tensile strength.</title>
        <authorList>
            <person name="Kono N."/>
            <person name="Nakamura H."/>
            <person name="Ohtoshi R."/>
            <person name="Tomita M."/>
            <person name="Numata K."/>
            <person name="Arakawa K."/>
        </authorList>
    </citation>
    <scope>NUCLEOTIDE SEQUENCE [LARGE SCALE GENOMIC DNA]</scope>
</reference>
<evidence type="ECO:0000313" key="1">
    <source>
        <dbReference type="EMBL" id="GBP41979.1"/>
    </source>
</evidence>
<name>A0A4C1VUV9_EUMVA</name>
<comment type="caution">
    <text evidence="1">The sequence shown here is derived from an EMBL/GenBank/DDBJ whole genome shotgun (WGS) entry which is preliminary data.</text>
</comment>
<dbReference type="EMBL" id="BGZK01000409">
    <property type="protein sequence ID" value="GBP41979.1"/>
    <property type="molecule type" value="Genomic_DNA"/>
</dbReference>
<gene>
    <name evidence="1" type="ORF">EVAR_33783_1</name>
</gene>